<gene>
    <name evidence="2" type="ORF">WMO62_02130</name>
</gene>
<protein>
    <recommendedName>
        <fullName evidence="4">DUF5666 domain-containing protein</fullName>
    </recommendedName>
</protein>
<reference evidence="2 3" key="1">
    <citation type="submission" date="2024-03" db="EMBL/GenBank/DDBJ databases">
        <title>Human intestinal bacterial collection.</title>
        <authorList>
            <person name="Pauvert C."/>
            <person name="Hitch T.C.A."/>
            <person name="Clavel T."/>
        </authorList>
    </citation>
    <scope>NUCLEOTIDE SEQUENCE [LARGE SCALE GENOMIC DNA]</scope>
    <source>
        <strain evidence="2 3">CLA-AA-H78B</strain>
    </source>
</reference>
<dbReference type="Proteomes" id="UP001470288">
    <property type="component" value="Unassembled WGS sequence"/>
</dbReference>
<feature type="chain" id="PRO_5047261468" description="DUF5666 domain-containing protein" evidence="1">
    <location>
        <begin position="21"/>
        <end position="232"/>
    </location>
</feature>
<evidence type="ECO:0000313" key="2">
    <source>
        <dbReference type="EMBL" id="MEQ2577639.1"/>
    </source>
</evidence>
<dbReference type="PROSITE" id="PS51257">
    <property type="entry name" value="PROKAR_LIPOPROTEIN"/>
    <property type="match status" value="1"/>
</dbReference>
<accession>A0ABV1HXK4</accession>
<keyword evidence="3" id="KW-1185">Reference proteome</keyword>
<dbReference type="EMBL" id="JBBMFC010000003">
    <property type="protein sequence ID" value="MEQ2577639.1"/>
    <property type="molecule type" value="Genomic_DNA"/>
</dbReference>
<sequence length="232" mass="25100">MKRTISILLAMGMVVGILSGCGGDAVTQEAAGTPVQQTDEPQIQMDETDGSGDMVTLPDLTESHPIANPPCVMVDGILYQDTGFVDSMVRCGNMDGEIGSAVDATELPSENNQSNFGTGMSYQRSSEGQLIVYVDEEPRIFRDINSTDTTIPEEVLHFTAKVKEVNDGNLLVTYVSTAEGFLELPEGDYVIPKDNLQDEVQVGDTVEIWTNGIILETYPAQIGLAYRIEKVG</sequence>
<evidence type="ECO:0000256" key="1">
    <source>
        <dbReference type="SAM" id="SignalP"/>
    </source>
</evidence>
<name>A0ABV1HXK4_9FIRM</name>
<evidence type="ECO:0008006" key="4">
    <source>
        <dbReference type="Google" id="ProtNLM"/>
    </source>
</evidence>
<evidence type="ECO:0000313" key="3">
    <source>
        <dbReference type="Proteomes" id="UP001470288"/>
    </source>
</evidence>
<dbReference type="RefSeq" id="WP_349143650.1">
    <property type="nucleotide sequence ID" value="NZ_JBBMFC010000003.1"/>
</dbReference>
<keyword evidence="1" id="KW-0732">Signal</keyword>
<comment type="caution">
    <text evidence="2">The sequence shown here is derived from an EMBL/GenBank/DDBJ whole genome shotgun (WGS) entry which is preliminary data.</text>
</comment>
<organism evidence="2 3">
    <name type="scientific">Hominiventricola aquisgranensis</name>
    <dbReference type="NCBI Taxonomy" id="3133164"/>
    <lineage>
        <taxon>Bacteria</taxon>
        <taxon>Bacillati</taxon>
        <taxon>Bacillota</taxon>
        <taxon>Clostridia</taxon>
        <taxon>Lachnospirales</taxon>
        <taxon>Lachnospiraceae</taxon>
        <taxon>Hominiventricola</taxon>
    </lineage>
</organism>
<feature type="signal peptide" evidence="1">
    <location>
        <begin position="1"/>
        <end position="20"/>
    </location>
</feature>
<proteinExistence type="predicted"/>